<keyword evidence="2 4" id="KW-1017">Isopeptide bond</keyword>
<organism evidence="6 7">
    <name type="scientific">Nitrospira tepida</name>
    <dbReference type="NCBI Taxonomy" id="2973512"/>
    <lineage>
        <taxon>Bacteria</taxon>
        <taxon>Pseudomonadati</taxon>
        <taxon>Nitrospirota</taxon>
        <taxon>Nitrospiria</taxon>
        <taxon>Nitrospirales</taxon>
        <taxon>Nitrospiraceae</taxon>
        <taxon>Nitrospira</taxon>
    </lineage>
</organism>
<sequence>MNHRYMIMRNPHTGLAGSGSERLTPVPLTSMERRPFEPMPKPVRPSDDEGGPKRPETGSPDKDNLLKRMKKVDPKQAERYRQRTGQ</sequence>
<dbReference type="EMBL" id="OX365700">
    <property type="protein sequence ID" value="CAI4030783.1"/>
    <property type="molecule type" value="Genomic_DNA"/>
</dbReference>
<reference evidence="6" key="1">
    <citation type="submission" date="2022-10" db="EMBL/GenBank/DDBJ databases">
        <authorList>
            <person name="Koch H."/>
        </authorList>
    </citation>
    <scope>NUCLEOTIDE SEQUENCE</scope>
    <source>
        <strain evidence="6">DNF</strain>
    </source>
</reference>
<dbReference type="Proteomes" id="UP001179121">
    <property type="component" value="Chromosome"/>
</dbReference>
<feature type="compositionally biased region" description="Basic and acidic residues" evidence="5">
    <location>
        <begin position="44"/>
        <end position="86"/>
    </location>
</feature>
<dbReference type="GO" id="GO:0031386">
    <property type="term" value="F:protein tag activity"/>
    <property type="evidence" value="ECO:0007669"/>
    <property type="project" value="UniProtKB-UniRule"/>
</dbReference>
<evidence type="ECO:0000256" key="4">
    <source>
        <dbReference type="HAMAP-Rule" id="MF_02133"/>
    </source>
</evidence>
<feature type="cross-link" description="Isoglutamyl lysine isopeptide (Gln-Lys) (interchain with K-? in acceptor proteins)" evidence="4">
    <location>
        <position position="86"/>
    </location>
</feature>
<dbReference type="RefSeq" id="WP_289267754.1">
    <property type="nucleotide sequence ID" value="NZ_OX365700.1"/>
</dbReference>
<proteinExistence type="inferred from homology"/>
<keyword evidence="3 4" id="KW-0833">Ubl conjugation pathway</keyword>
<gene>
    <name evidence="4" type="primary">ubact</name>
    <name evidence="6" type="ORF">DNFV4_01213</name>
</gene>
<dbReference type="HAMAP" id="MF_02133">
    <property type="entry name" value="UBact"/>
    <property type="match status" value="1"/>
</dbReference>
<comment type="PTM">
    <text evidence="4">May be modified by deamidation of its C-terminal glutamine to glutamate by the adjacently encoded deamidase. This could be a prerequisite to the subsequent conjugation, as shown in the other prokaryotic ubiquitin-like protein Pup.</text>
</comment>
<feature type="modified residue" description="Deamidated glutamine" evidence="4">
    <location>
        <position position="86"/>
    </location>
</feature>
<dbReference type="InterPro" id="IPR037543">
    <property type="entry name" value="UBact"/>
</dbReference>
<keyword evidence="7" id="KW-1185">Reference proteome</keyword>
<dbReference type="NCBIfam" id="NF033388">
    <property type="entry name" value="ubiq_like_UBact"/>
    <property type="match status" value="1"/>
</dbReference>
<dbReference type="KEGG" id="nti:DNFV4_01213"/>
<dbReference type="Pfam" id="PF20513">
    <property type="entry name" value="UBact"/>
    <property type="match status" value="1"/>
</dbReference>
<evidence type="ECO:0000313" key="7">
    <source>
        <dbReference type="Proteomes" id="UP001179121"/>
    </source>
</evidence>
<accession>A0AA86MXC9</accession>
<evidence type="ECO:0000256" key="3">
    <source>
        <dbReference type="ARBA" id="ARBA00022786"/>
    </source>
</evidence>
<comment type="function">
    <text evidence="4">May function as a protein modifier covalently attached to lysine residues of substrate proteins. This may serve to target the modified proteins for degradation by proteasomes.</text>
</comment>
<name>A0AA86MXC9_9BACT</name>
<comment type="similarity">
    <text evidence="4">Belongs to the ubiquitin-like protein UBact family.</text>
</comment>
<feature type="region of interest" description="Disordered" evidence="5">
    <location>
        <begin position="1"/>
        <end position="86"/>
    </location>
</feature>
<evidence type="ECO:0000256" key="2">
    <source>
        <dbReference type="ARBA" id="ARBA00022499"/>
    </source>
</evidence>
<protein>
    <recommendedName>
        <fullName evidence="1 4">Prokaryotic ubiquitin-like protein UBact</fullName>
    </recommendedName>
</protein>
<evidence type="ECO:0000313" key="6">
    <source>
        <dbReference type="EMBL" id="CAI4030783.1"/>
    </source>
</evidence>
<dbReference type="AlphaFoldDB" id="A0AA86MXC9"/>
<evidence type="ECO:0000256" key="1">
    <source>
        <dbReference type="ARBA" id="ARBA00018290"/>
    </source>
</evidence>
<evidence type="ECO:0000256" key="5">
    <source>
        <dbReference type="SAM" id="MobiDB-lite"/>
    </source>
</evidence>